<organism evidence="4 5">
    <name type="scientific">Cudoniella acicularis</name>
    <dbReference type="NCBI Taxonomy" id="354080"/>
    <lineage>
        <taxon>Eukaryota</taxon>
        <taxon>Fungi</taxon>
        <taxon>Dikarya</taxon>
        <taxon>Ascomycota</taxon>
        <taxon>Pezizomycotina</taxon>
        <taxon>Leotiomycetes</taxon>
        <taxon>Helotiales</taxon>
        <taxon>Tricladiaceae</taxon>
        <taxon>Cudoniella</taxon>
    </lineage>
</organism>
<feature type="compositionally biased region" description="Polar residues" evidence="3">
    <location>
        <begin position="775"/>
        <end position="801"/>
    </location>
</feature>
<dbReference type="OrthoDB" id="29013at2759"/>
<reference evidence="4 5" key="1">
    <citation type="submission" date="2020-03" db="EMBL/GenBank/DDBJ databases">
        <title>Draft Genome Sequence of Cudoniella acicularis.</title>
        <authorList>
            <person name="Buettner E."/>
            <person name="Kellner H."/>
        </authorList>
    </citation>
    <scope>NUCLEOTIDE SEQUENCE [LARGE SCALE GENOMIC DNA]</scope>
    <source>
        <strain evidence="4 5">DSM 108380</strain>
    </source>
</reference>
<evidence type="ECO:0008006" key="6">
    <source>
        <dbReference type="Google" id="ProtNLM"/>
    </source>
</evidence>
<proteinExistence type="inferred from homology"/>
<dbReference type="Gene3D" id="1.25.40.10">
    <property type="entry name" value="Tetratricopeptide repeat domain"/>
    <property type="match status" value="2"/>
</dbReference>
<evidence type="ECO:0000313" key="4">
    <source>
        <dbReference type="EMBL" id="KAF4637250.1"/>
    </source>
</evidence>
<comment type="similarity">
    <text evidence="2">Belongs to the YPP1 family.</text>
</comment>
<dbReference type="EMBL" id="JAAMPI010000029">
    <property type="protein sequence ID" value="KAF4637250.1"/>
    <property type="molecule type" value="Genomic_DNA"/>
</dbReference>
<dbReference type="InterPro" id="IPR019734">
    <property type="entry name" value="TPR_rpt"/>
</dbReference>
<evidence type="ECO:0000256" key="1">
    <source>
        <dbReference type="ARBA" id="ARBA00002550"/>
    </source>
</evidence>
<gene>
    <name evidence="4" type="ORF">G7Y89_g820</name>
</gene>
<keyword evidence="5" id="KW-1185">Reference proteome</keyword>
<dbReference type="PANTHER" id="PTHR23083">
    <property type="entry name" value="TETRATRICOPEPTIDE REPEAT PROTEIN, TPR"/>
    <property type="match status" value="1"/>
</dbReference>
<dbReference type="PANTHER" id="PTHR23083:SF464">
    <property type="entry name" value="TETRATRICOPEPTIDE REPEAT DOMAIN 7, ISOFORM A"/>
    <property type="match status" value="1"/>
</dbReference>
<feature type="region of interest" description="Disordered" evidence="3">
    <location>
        <begin position="56"/>
        <end position="79"/>
    </location>
</feature>
<evidence type="ECO:0000256" key="3">
    <source>
        <dbReference type="SAM" id="MobiDB-lite"/>
    </source>
</evidence>
<feature type="region of interest" description="Disordered" evidence="3">
    <location>
        <begin position="1110"/>
        <end position="1129"/>
    </location>
</feature>
<dbReference type="SMART" id="SM00028">
    <property type="entry name" value="TPR"/>
    <property type="match status" value="4"/>
</dbReference>
<sequence>MSRDQTKAAHYIQQLDEARCQGNWDVVLELVRKVKKHAPNRTCLVLTAESEHAVSQAALKPTSSSSRPDTARPSTATSTNSSAISKYIPLLLEAIEQERTYVEDEFQASICLGWIHWQLGEPALAASRLPKSIEQEFSQLDGTNKESAEWTRVCALKGSYIKGTAQVRTGAVTEALETFESGLPILSAIAPTLHGKELWTWTELYLTGFCMLSSHAIKSKISSILETEALSAFRAWARFWDTHAPTPTGGQVVHAEVSRRRVWKEYYITLSDLLQQELPFPTTSLTTAYVETSTRLQQRAELKRVEAKYEALLLSEVQFPKAEEASEEVEAFVEIAMQNWRILCGSSWREHDLGEGGSEAVSRGVLDILYRAATKTFHSTAILRHLFTVHLAIAEFELALKAFDTYLEIVKKGKARVEKTGVPEHGLDDDETVLKTVSECIRALCRYGSYQGAEKARGLTQYFEDWLEKHHPTEQQNGNGRVLENGNGHLNGPGPIISPRIFALGWRSLGIAHAQWARVTYDTQTRVEIQAQAIKCFRKALSPDFESSTDVETLFALGTLLAERREISPAIEAVKSALIRRQPSTSTISHGLVPRPGRFARERSLIPLWHLMALLLSARQEFVTAARSCEGAFEQFQDPKNLFGKDELSNGYRSEHLNEKAVPKSQGVVDEMDDFEKESVLEVKMTQLTLIEVLEGPEVAVNASDELLSLYTRLFDDPLKSATPVVVPDTAMPPKSSAGTIRSIKGSLFGRTGRTTRKPNTLGPAISEEVDLPRPQTTASTIAPTIQVTSENGRGIKQRSNSTKDPHHHEKLRKRSGSASRRRSGSLRKRSSSTGRLPNTSTADNSPRHTATVIDGDNFFTPPANTQDREDWFSGTGSVGLAVSSDASTKTSRPATLTKPLPPKSQQMPQKEGALKTAHPNLPVTQDTRLPHVSSFSSSTTPVTRFPKEQERHRRTAILVKVWLLISRFYRRASMFDDAKGAAEEAQKLVQFMEGDVLKDLSGNVSMQYAGWGSGKSVGELWGDVFSERGSLAIAEGSPFVALEHYESALTNFADHPSAIVGLSDILLDIYTEDLLPPSSIPPLVQPHSSHTPSASTLVNLIGSTKQTYPIPPNAHASSSSLPSLPRGPLGLPTAKPASTFIKVQASTPTSDSSTQAQEPSLNESSTALLDRLAARDRAYGLLDRLTKLGTGWNYSEAWFSLARAYEEGGQPNKAREALWWCVELEEARGVRDWNATGSGGYVLQI</sequence>
<protein>
    <recommendedName>
        <fullName evidence="6">Filamentation protein</fullName>
    </recommendedName>
</protein>
<feature type="region of interest" description="Disordered" evidence="3">
    <location>
        <begin position="750"/>
        <end position="949"/>
    </location>
</feature>
<comment type="caution">
    <text evidence="4">The sequence shown here is derived from an EMBL/GenBank/DDBJ whole genome shotgun (WGS) entry which is preliminary data.</text>
</comment>
<dbReference type="InterPro" id="IPR051722">
    <property type="entry name" value="Endocytosis_PI4K-reg_protein"/>
</dbReference>
<feature type="compositionally biased region" description="Low complexity" evidence="3">
    <location>
        <begin position="1118"/>
        <end position="1129"/>
    </location>
</feature>
<dbReference type="SUPFAM" id="SSF48452">
    <property type="entry name" value="TPR-like"/>
    <property type="match status" value="1"/>
</dbReference>
<comment type="function">
    <text evidence="1">Involved in endocytosis.</text>
</comment>
<evidence type="ECO:0000313" key="5">
    <source>
        <dbReference type="Proteomes" id="UP000566819"/>
    </source>
</evidence>
<dbReference type="InterPro" id="IPR011990">
    <property type="entry name" value="TPR-like_helical_dom_sf"/>
</dbReference>
<evidence type="ECO:0000256" key="2">
    <source>
        <dbReference type="ARBA" id="ARBA00038251"/>
    </source>
</evidence>
<feature type="region of interest" description="Disordered" evidence="3">
    <location>
        <begin position="1145"/>
        <end position="1165"/>
    </location>
</feature>
<feature type="compositionally biased region" description="Polar residues" evidence="3">
    <location>
        <begin position="885"/>
        <end position="895"/>
    </location>
</feature>
<dbReference type="AlphaFoldDB" id="A0A8H4RWG6"/>
<feature type="compositionally biased region" description="Low complexity" evidence="3">
    <location>
        <begin position="933"/>
        <end position="945"/>
    </location>
</feature>
<dbReference type="Proteomes" id="UP000566819">
    <property type="component" value="Unassembled WGS sequence"/>
</dbReference>
<name>A0A8H4RWG6_9HELO</name>
<accession>A0A8H4RWG6</accession>
<feature type="compositionally biased region" description="Polar residues" evidence="3">
    <location>
        <begin position="838"/>
        <end position="849"/>
    </location>
</feature>
<feature type="compositionally biased region" description="Basic residues" evidence="3">
    <location>
        <begin position="809"/>
        <end position="831"/>
    </location>
</feature>